<name>A0AAV7MKX8_PLEWA</name>
<accession>A0AAV7MKX8</accession>
<organism evidence="1 2">
    <name type="scientific">Pleurodeles waltl</name>
    <name type="common">Iberian ribbed newt</name>
    <dbReference type="NCBI Taxonomy" id="8319"/>
    <lineage>
        <taxon>Eukaryota</taxon>
        <taxon>Metazoa</taxon>
        <taxon>Chordata</taxon>
        <taxon>Craniata</taxon>
        <taxon>Vertebrata</taxon>
        <taxon>Euteleostomi</taxon>
        <taxon>Amphibia</taxon>
        <taxon>Batrachia</taxon>
        <taxon>Caudata</taxon>
        <taxon>Salamandroidea</taxon>
        <taxon>Salamandridae</taxon>
        <taxon>Pleurodelinae</taxon>
        <taxon>Pleurodeles</taxon>
    </lineage>
</organism>
<dbReference type="Proteomes" id="UP001066276">
    <property type="component" value="Chromosome 9"/>
</dbReference>
<keyword evidence="2" id="KW-1185">Reference proteome</keyword>
<reference evidence="1" key="1">
    <citation type="journal article" date="2022" name="bioRxiv">
        <title>Sequencing and chromosome-scale assembly of the giantPleurodeles waltlgenome.</title>
        <authorList>
            <person name="Brown T."/>
            <person name="Elewa A."/>
            <person name="Iarovenko S."/>
            <person name="Subramanian E."/>
            <person name="Araus A.J."/>
            <person name="Petzold A."/>
            <person name="Susuki M."/>
            <person name="Suzuki K.-i.T."/>
            <person name="Hayashi T."/>
            <person name="Toyoda A."/>
            <person name="Oliveira C."/>
            <person name="Osipova E."/>
            <person name="Leigh N.D."/>
            <person name="Simon A."/>
            <person name="Yun M.H."/>
        </authorList>
    </citation>
    <scope>NUCLEOTIDE SEQUENCE</scope>
    <source>
        <strain evidence="1">20211129_DDA</strain>
        <tissue evidence="1">Liver</tissue>
    </source>
</reference>
<sequence length="119" mass="12961">MLPSTVIYDGVPMLMRTLMVSEGYVAVLLDFSMSNKACVLTSSPCVSVILRRFLDLEPADNGEQMLLQLSTFSTAKLETPAMASVKDKGEETRVIITAASGRDIECALLDALIRKPLVH</sequence>
<evidence type="ECO:0000313" key="1">
    <source>
        <dbReference type="EMBL" id="KAJ1103435.1"/>
    </source>
</evidence>
<evidence type="ECO:0000313" key="2">
    <source>
        <dbReference type="Proteomes" id="UP001066276"/>
    </source>
</evidence>
<protein>
    <submittedName>
        <fullName evidence="1">Uncharacterized protein</fullName>
    </submittedName>
</protein>
<dbReference type="AlphaFoldDB" id="A0AAV7MKX8"/>
<dbReference type="EMBL" id="JANPWB010000013">
    <property type="protein sequence ID" value="KAJ1103435.1"/>
    <property type="molecule type" value="Genomic_DNA"/>
</dbReference>
<gene>
    <name evidence="1" type="ORF">NDU88_000858</name>
</gene>
<comment type="caution">
    <text evidence="1">The sequence shown here is derived from an EMBL/GenBank/DDBJ whole genome shotgun (WGS) entry which is preliminary data.</text>
</comment>
<proteinExistence type="predicted"/>